<evidence type="ECO:0000313" key="2">
    <source>
        <dbReference type="Proteomes" id="UP000244773"/>
    </source>
</evidence>
<gene>
    <name evidence="1" type="ORF">TetV_134</name>
</gene>
<reference evidence="1" key="1">
    <citation type="journal article" date="2018" name="Virology">
        <title>A giant virus infecting green algae encodes key fermentation genes.</title>
        <authorList>
            <person name="Schvarcz C.R."/>
            <person name="Steward G.F."/>
        </authorList>
    </citation>
    <scope>NUCLEOTIDE SEQUENCE [LARGE SCALE GENOMIC DNA]</scope>
</reference>
<evidence type="ECO:0000313" key="1">
    <source>
        <dbReference type="EMBL" id="AUF82226.1"/>
    </source>
</evidence>
<keyword evidence="2" id="KW-1185">Reference proteome</keyword>
<dbReference type="EMBL" id="KY322437">
    <property type="protein sequence ID" value="AUF82226.1"/>
    <property type="molecule type" value="Genomic_DNA"/>
</dbReference>
<organism evidence="1">
    <name type="scientific">Tetraselmis virus 1</name>
    <dbReference type="NCBI Taxonomy" id="2060617"/>
    <lineage>
        <taxon>Viruses</taxon>
        <taxon>Varidnaviria</taxon>
        <taxon>Bamfordvirae</taxon>
        <taxon>Nucleocytoviricota</taxon>
        <taxon>Megaviricetes</taxon>
        <taxon>Imitervirales</taxon>
        <taxon>Allomimiviridae</taxon>
        <taxon>Oceanusvirus</taxon>
        <taxon>Oceanusvirus kaneohense</taxon>
    </lineage>
</organism>
<protein>
    <submittedName>
        <fullName evidence="1">Uncharacterized protein</fullName>
    </submittedName>
</protein>
<dbReference type="Proteomes" id="UP000244773">
    <property type="component" value="Segment"/>
</dbReference>
<accession>A0A2P0VMV5</accession>
<proteinExistence type="predicted"/>
<name>A0A2P0VMV5_9VIRU</name>
<sequence length="197" mass="22188">MTSTKNTILCYFILWCGACSVSGTKMDRNITDNETVILFTEFRSQFREDLSLQTKIVFSDEGEVVIQHSISSNNYLTMEEAVEKVRKALEETVSSLRSKDSDPVQIMTKDGPVSIEDVQEDSSYAISSAASEFSVKEPDSEEISDVTTILDDDDISSIKEDTNKDVIDVMQEVNTVIDDRLDTTKQLIFNIFDQFGF</sequence>